<evidence type="ECO:0000313" key="2">
    <source>
        <dbReference type="Proteomes" id="UP000598120"/>
    </source>
</evidence>
<protein>
    <submittedName>
        <fullName evidence="1">Uncharacterized protein</fullName>
    </submittedName>
</protein>
<sequence>MFDEVYCQSWVAGVQGGGSGINLFISTPSELPNTIQLDSVYFRDKVAKMQRKGGEKIIYVAYFRTEFNQKTDIIMSGNAQEEYGNALPKKTTKIPFKLKENECVISYKNGNKTQYYKIENIVEIQPEHYPSARPDKQ</sequence>
<proteinExistence type="predicted"/>
<evidence type="ECO:0000313" key="1">
    <source>
        <dbReference type="EMBL" id="GFZ83514.1"/>
    </source>
</evidence>
<dbReference type="AlphaFoldDB" id="A0A8J2TR91"/>
<dbReference type="Proteomes" id="UP000598120">
    <property type="component" value="Unassembled WGS sequence"/>
</dbReference>
<organism evidence="1 2">
    <name type="scientific">Aquaticitalea lipolytica</name>
    <dbReference type="NCBI Taxonomy" id="1247562"/>
    <lineage>
        <taxon>Bacteria</taxon>
        <taxon>Pseudomonadati</taxon>
        <taxon>Bacteroidota</taxon>
        <taxon>Flavobacteriia</taxon>
        <taxon>Flavobacteriales</taxon>
        <taxon>Flavobacteriaceae</taxon>
        <taxon>Aquaticitalea</taxon>
    </lineage>
</organism>
<name>A0A8J2TR91_9FLAO</name>
<reference evidence="1 2" key="1">
    <citation type="journal article" date="2014" name="Int. J. Syst. Evol. Microbiol.">
        <title>Complete genome sequence of Corynebacterium casei LMG S-19264T (=DSM 44701T), isolated from a smear-ripened cheese.</title>
        <authorList>
            <consortium name="US DOE Joint Genome Institute (JGI-PGF)"/>
            <person name="Walter F."/>
            <person name="Albersmeier A."/>
            <person name="Kalinowski J."/>
            <person name="Ruckert C."/>
        </authorList>
    </citation>
    <scope>NUCLEOTIDE SEQUENCE [LARGE SCALE GENOMIC DNA]</scope>
    <source>
        <strain evidence="1 2">CGMCC 1.15295</strain>
    </source>
</reference>
<gene>
    <name evidence="1" type="ORF">GCM10011531_12930</name>
</gene>
<comment type="caution">
    <text evidence="1">The sequence shown here is derived from an EMBL/GenBank/DDBJ whole genome shotgun (WGS) entry which is preliminary data.</text>
</comment>
<dbReference type="EMBL" id="BMIC01000001">
    <property type="protein sequence ID" value="GFZ83514.1"/>
    <property type="molecule type" value="Genomic_DNA"/>
</dbReference>
<accession>A0A8J2TR91</accession>
<keyword evidence="2" id="KW-1185">Reference proteome</keyword>